<reference evidence="1 2" key="1">
    <citation type="submission" date="2024-08" db="EMBL/GenBank/DDBJ databases">
        <title>Tateyamaria sp. nov., isolated from marine algae.</title>
        <authorList>
            <person name="Choi B.J."/>
            <person name="Kim J.M."/>
            <person name="Lee J.K."/>
            <person name="Choi D.G."/>
            <person name="Bayburt H."/>
            <person name="Baek J.H."/>
            <person name="Han D.M."/>
            <person name="Jeon C.O."/>
        </authorList>
    </citation>
    <scope>NUCLEOTIDE SEQUENCE [LARGE SCALE GENOMIC DNA]</scope>
    <source>
        <strain evidence="1 2">KMU-156</strain>
    </source>
</reference>
<dbReference type="EMBL" id="JBHDIY010000002">
    <property type="protein sequence ID" value="MFL4471814.1"/>
    <property type="molecule type" value="Genomic_DNA"/>
</dbReference>
<evidence type="ECO:0000313" key="1">
    <source>
        <dbReference type="EMBL" id="MFL4471814.1"/>
    </source>
</evidence>
<dbReference type="RefSeq" id="WP_407593679.1">
    <property type="nucleotide sequence ID" value="NZ_JBHDIY010000002.1"/>
</dbReference>
<accession>A0ABW8V0P0</accession>
<comment type="caution">
    <text evidence="1">The sequence shown here is derived from an EMBL/GenBank/DDBJ whole genome shotgun (WGS) entry which is preliminary data.</text>
</comment>
<protein>
    <submittedName>
        <fullName evidence="1">Uncharacterized protein</fullName>
    </submittedName>
</protein>
<dbReference type="Proteomes" id="UP001627408">
    <property type="component" value="Unassembled WGS sequence"/>
</dbReference>
<name>A0ABW8V0P0_9RHOB</name>
<evidence type="ECO:0000313" key="2">
    <source>
        <dbReference type="Proteomes" id="UP001627408"/>
    </source>
</evidence>
<keyword evidence="2" id="KW-1185">Reference proteome</keyword>
<gene>
    <name evidence="1" type="ORF">ACERZ8_18735</name>
</gene>
<proteinExistence type="predicted"/>
<sequence length="118" mass="12881">MVSPLLASNPNSTSKEFERQRKRFRLANNTLLAFSWNDIFPGQAQTGTSNDLVGETFTVNGGGDLATYRDNDQFSGSFGDYGFVDSRIIGNIDGVSVLVHRHRSNSKDVVQRGAAPQA</sequence>
<organism evidence="1 2">
    <name type="scientific">Tateyamaria armeniaca</name>
    <dbReference type="NCBI Taxonomy" id="2518930"/>
    <lineage>
        <taxon>Bacteria</taxon>
        <taxon>Pseudomonadati</taxon>
        <taxon>Pseudomonadota</taxon>
        <taxon>Alphaproteobacteria</taxon>
        <taxon>Rhodobacterales</taxon>
        <taxon>Roseobacteraceae</taxon>
        <taxon>Tateyamaria</taxon>
    </lineage>
</organism>